<evidence type="ECO:0000313" key="1">
    <source>
        <dbReference type="EMBL" id="CAL8091334.1"/>
    </source>
</evidence>
<dbReference type="Proteomes" id="UP001642540">
    <property type="component" value="Unassembled WGS sequence"/>
</dbReference>
<gene>
    <name evidence="1" type="ORF">ODALV1_LOCUS7908</name>
</gene>
<organism evidence="1 2">
    <name type="scientific">Orchesella dallaii</name>
    <dbReference type="NCBI Taxonomy" id="48710"/>
    <lineage>
        <taxon>Eukaryota</taxon>
        <taxon>Metazoa</taxon>
        <taxon>Ecdysozoa</taxon>
        <taxon>Arthropoda</taxon>
        <taxon>Hexapoda</taxon>
        <taxon>Collembola</taxon>
        <taxon>Entomobryomorpha</taxon>
        <taxon>Entomobryoidea</taxon>
        <taxon>Orchesellidae</taxon>
        <taxon>Orchesellinae</taxon>
        <taxon>Orchesella</taxon>
    </lineage>
</organism>
<name>A0ABP1Q6V4_9HEXA</name>
<accession>A0ABP1Q6V4</accession>
<comment type="caution">
    <text evidence="1">The sequence shown here is derived from an EMBL/GenBank/DDBJ whole genome shotgun (WGS) entry which is preliminary data.</text>
</comment>
<evidence type="ECO:0000313" key="2">
    <source>
        <dbReference type="Proteomes" id="UP001642540"/>
    </source>
</evidence>
<proteinExistence type="predicted"/>
<keyword evidence="2" id="KW-1185">Reference proteome</keyword>
<sequence length="78" mass="9180">MTTTSNFQHTAEFTCEHRVHSTQTLPNFSKKKHVTSHRNRNSGFASLTCMIKKKPIALFRFSKFCFNSWINDLRHVYS</sequence>
<protein>
    <submittedName>
        <fullName evidence="1">Uncharacterized protein</fullName>
    </submittedName>
</protein>
<reference evidence="1 2" key="1">
    <citation type="submission" date="2024-08" db="EMBL/GenBank/DDBJ databases">
        <authorList>
            <person name="Cucini C."/>
            <person name="Frati F."/>
        </authorList>
    </citation>
    <scope>NUCLEOTIDE SEQUENCE [LARGE SCALE GENOMIC DNA]</scope>
</reference>
<dbReference type="EMBL" id="CAXLJM020000024">
    <property type="protein sequence ID" value="CAL8091334.1"/>
    <property type="molecule type" value="Genomic_DNA"/>
</dbReference>